<dbReference type="GO" id="GO:0006083">
    <property type="term" value="P:acetate metabolic process"/>
    <property type="evidence" value="ECO:0007669"/>
    <property type="project" value="TreeGrafter"/>
</dbReference>
<evidence type="ECO:0000256" key="2">
    <source>
        <dbReference type="ARBA" id="ARBA00022741"/>
    </source>
</evidence>
<dbReference type="Pfam" id="PF00871">
    <property type="entry name" value="Acetate_kinase"/>
    <property type="match status" value="1"/>
</dbReference>
<proteinExistence type="inferred from homology"/>
<organism evidence="5">
    <name type="scientific">human gut metagenome</name>
    <dbReference type="NCBI Taxonomy" id="408170"/>
    <lineage>
        <taxon>unclassified sequences</taxon>
        <taxon>metagenomes</taxon>
        <taxon>organismal metagenomes</taxon>
    </lineage>
</organism>
<dbReference type="AlphaFoldDB" id="K1RHR5"/>
<dbReference type="PRINTS" id="PR00471">
    <property type="entry name" value="ACETATEKNASE"/>
</dbReference>
<evidence type="ECO:0000313" key="5">
    <source>
        <dbReference type="EMBL" id="EKC45013.1"/>
    </source>
</evidence>
<dbReference type="Gene3D" id="3.30.420.40">
    <property type="match status" value="2"/>
</dbReference>
<evidence type="ECO:0000256" key="1">
    <source>
        <dbReference type="ARBA" id="ARBA00022679"/>
    </source>
</evidence>
<protein>
    <submittedName>
        <fullName evidence="5">Acetate kinase</fullName>
    </submittedName>
</protein>
<keyword evidence="1" id="KW-0808">Transferase</keyword>
<dbReference type="PANTHER" id="PTHR21060:SF15">
    <property type="entry name" value="ACETATE KINASE-RELATED"/>
    <property type="match status" value="1"/>
</dbReference>
<dbReference type="PANTHER" id="PTHR21060">
    <property type="entry name" value="ACETATE KINASE"/>
    <property type="match status" value="1"/>
</dbReference>
<dbReference type="InterPro" id="IPR000890">
    <property type="entry name" value="Aliphatic_acid_kin_short-chain"/>
</dbReference>
<dbReference type="CDD" id="cd24010">
    <property type="entry name" value="ASKHA_NBD_AcK_PK"/>
    <property type="match status" value="1"/>
</dbReference>
<dbReference type="GO" id="GO:0008776">
    <property type="term" value="F:acetate kinase activity"/>
    <property type="evidence" value="ECO:0007669"/>
    <property type="project" value="TreeGrafter"/>
</dbReference>
<dbReference type="InterPro" id="IPR004372">
    <property type="entry name" value="Ac/propionate_kinase"/>
</dbReference>
<accession>K1RHR5</accession>
<dbReference type="NCBIfam" id="TIGR00016">
    <property type="entry name" value="ackA"/>
    <property type="match status" value="1"/>
</dbReference>
<dbReference type="SUPFAM" id="SSF53067">
    <property type="entry name" value="Actin-like ATPase domain"/>
    <property type="match status" value="2"/>
</dbReference>
<evidence type="ECO:0000256" key="4">
    <source>
        <dbReference type="ARBA" id="ARBA00022840"/>
    </source>
</evidence>
<dbReference type="PIRSF" id="PIRSF000722">
    <property type="entry name" value="Acetate_prop_kin"/>
    <property type="match status" value="1"/>
</dbReference>
<reference evidence="5" key="1">
    <citation type="journal article" date="2013" name="Environ. Microbiol.">
        <title>Microbiota from the distal guts of lean and obese adolescents exhibit partial functional redundancy besides clear differences in community structure.</title>
        <authorList>
            <person name="Ferrer M."/>
            <person name="Ruiz A."/>
            <person name="Lanza F."/>
            <person name="Haange S.B."/>
            <person name="Oberbach A."/>
            <person name="Till H."/>
            <person name="Bargiela R."/>
            <person name="Campoy C."/>
            <person name="Segura M.T."/>
            <person name="Richter M."/>
            <person name="von Bergen M."/>
            <person name="Seifert J."/>
            <person name="Suarez A."/>
        </authorList>
    </citation>
    <scope>NUCLEOTIDE SEQUENCE</scope>
</reference>
<dbReference type="PROSITE" id="PS01075">
    <property type="entry name" value="ACETATE_KINASE_1"/>
    <property type="match status" value="1"/>
</dbReference>
<sequence length="394" mass="43538">MKIMSINAGSSSLKFSLFNMDTEEVIASGLFERIGIENGHYVIKFNGEKIEQNIDLENHEAAVRILMDKLVDLDIISSLEDIDGIGHRITAGGEKYVESVVIDDKVIEDLFELKDFAPLHNPAQATAIKAFREVLPNTLMTAVFDTTFHQSMDKEQYLYAAPLRWYKEYKVRKYGAHGTSHRFVSEEISKKLGRQDLRTIVCHIGNGGSITAVKDGKCIDTSMGFTPLSGIIMGTRSGDIDPSILPYVMERDGLNVGEAIDVLNKQSGLLGMSEKSSDMRDIIAGMNEGDEKCLLAFNKYCRAITNYIAQYYVLLGGADVICFTAGVGENSIPTRAKVCENLACLGIKIDPEANNVFGEFKKISTPDSAVEVYVVPTNEELMIARDTLFLSKNN</sequence>
<keyword evidence="3 5" id="KW-0418">Kinase</keyword>
<dbReference type="HAMAP" id="MF_00020">
    <property type="entry name" value="Acetate_kinase"/>
    <property type="match status" value="1"/>
</dbReference>
<keyword evidence="2" id="KW-0547">Nucleotide-binding</keyword>
<dbReference type="InterPro" id="IPR023865">
    <property type="entry name" value="Aliphatic_acid_kinase_CS"/>
</dbReference>
<keyword evidence="4" id="KW-0067">ATP-binding</keyword>
<dbReference type="EMBL" id="AJWZ01011491">
    <property type="protein sequence ID" value="EKC45013.1"/>
    <property type="molecule type" value="Genomic_DNA"/>
</dbReference>
<evidence type="ECO:0000256" key="3">
    <source>
        <dbReference type="ARBA" id="ARBA00022777"/>
    </source>
</evidence>
<dbReference type="PROSITE" id="PS01076">
    <property type="entry name" value="ACETATE_KINASE_2"/>
    <property type="match status" value="1"/>
</dbReference>
<comment type="caution">
    <text evidence="5">The sequence shown here is derived from an EMBL/GenBank/DDBJ whole genome shotgun (WGS) entry which is preliminary data.</text>
</comment>
<dbReference type="InterPro" id="IPR043129">
    <property type="entry name" value="ATPase_NBD"/>
</dbReference>
<name>K1RHR5_9ZZZZ</name>
<dbReference type="GO" id="GO:0005524">
    <property type="term" value="F:ATP binding"/>
    <property type="evidence" value="ECO:0007669"/>
    <property type="project" value="UniProtKB-KW"/>
</dbReference>
<gene>
    <name evidence="5" type="ORF">OBE_17168</name>
</gene>